<name>A0AAQ3Q7A0_9LILI</name>
<gene>
    <name evidence="2" type="ORF">Cni_G08952</name>
</gene>
<keyword evidence="1" id="KW-0812">Transmembrane</keyword>
<dbReference type="Proteomes" id="UP001327560">
    <property type="component" value="Chromosome 3"/>
</dbReference>
<dbReference type="PANTHER" id="PTHR11206">
    <property type="entry name" value="MULTIDRUG RESISTANCE PROTEIN"/>
    <property type="match status" value="1"/>
</dbReference>
<keyword evidence="1" id="KW-0472">Membrane</keyword>
<protein>
    <submittedName>
        <fullName evidence="2">Uncharacterized protein</fullName>
    </submittedName>
</protein>
<organism evidence="2 3">
    <name type="scientific">Canna indica</name>
    <name type="common">Indian-shot</name>
    <dbReference type="NCBI Taxonomy" id="4628"/>
    <lineage>
        <taxon>Eukaryota</taxon>
        <taxon>Viridiplantae</taxon>
        <taxon>Streptophyta</taxon>
        <taxon>Embryophyta</taxon>
        <taxon>Tracheophyta</taxon>
        <taxon>Spermatophyta</taxon>
        <taxon>Magnoliopsida</taxon>
        <taxon>Liliopsida</taxon>
        <taxon>Zingiberales</taxon>
        <taxon>Cannaceae</taxon>
        <taxon>Canna</taxon>
    </lineage>
</organism>
<dbReference type="AlphaFoldDB" id="A0AAQ3Q7A0"/>
<keyword evidence="1" id="KW-1133">Transmembrane helix</keyword>
<sequence>MFSSLTGLALHVPFNVLLSKAKGIEGVAMVIWLTNLSIVIMLGSYVVMTEKARKIDCGSGGGDDQTIEDGEEGGRQWWKQSLAEWTTLQKLSAPCCLTTCLEWWCYEILVLLIGRLPDARRMAGVDHRRGVQLRLLAQKAKILVGEEAPDQETFDNNTT</sequence>
<evidence type="ECO:0000313" key="3">
    <source>
        <dbReference type="Proteomes" id="UP001327560"/>
    </source>
</evidence>
<accession>A0AAQ3Q7A0</accession>
<reference evidence="2 3" key="1">
    <citation type="submission" date="2023-10" db="EMBL/GenBank/DDBJ databases">
        <title>Chromosome-scale genome assembly provides insights into flower coloration mechanisms of Canna indica.</title>
        <authorList>
            <person name="Li C."/>
        </authorList>
    </citation>
    <scope>NUCLEOTIDE SEQUENCE [LARGE SCALE GENOMIC DNA]</scope>
    <source>
        <tissue evidence="2">Flower</tissue>
    </source>
</reference>
<evidence type="ECO:0000313" key="2">
    <source>
        <dbReference type="EMBL" id="WOL00239.1"/>
    </source>
</evidence>
<dbReference type="EMBL" id="CP136892">
    <property type="protein sequence ID" value="WOL00239.1"/>
    <property type="molecule type" value="Genomic_DNA"/>
</dbReference>
<keyword evidence="3" id="KW-1185">Reference proteome</keyword>
<feature type="transmembrane region" description="Helical" evidence="1">
    <location>
        <begin position="29"/>
        <end position="48"/>
    </location>
</feature>
<proteinExistence type="predicted"/>
<evidence type="ECO:0000256" key="1">
    <source>
        <dbReference type="SAM" id="Phobius"/>
    </source>
</evidence>